<gene>
    <name evidence="2" type="ORF">EZ428_23570</name>
</gene>
<dbReference type="Proteomes" id="UP000292884">
    <property type="component" value="Unassembled WGS sequence"/>
</dbReference>
<protein>
    <submittedName>
        <fullName evidence="2">SMI1/KNR4 family protein</fullName>
    </submittedName>
</protein>
<organism evidence="2 3">
    <name type="scientific">Pedobacter frigiditerrae</name>
    <dbReference type="NCBI Taxonomy" id="2530452"/>
    <lineage>
        <taxon>Bacteria</taxon>
        <taxon>Pseudomonadati</taxon>
        <taxon>Bacteroidota</taxon>
        <taxon>Sphingobacteriia</taxon>
        <taxon>Sphingobacteriales</taxon>
        <taxon>Sphingobacteriaceae</taxon>
        <taxon>Pedobacter</taxon>
    </lineage>
</organism>
<comment type="caution">
    <text evidence="2">The sequence shown here is derived from an EMBL/GenBank/DDBJ whole genome shotgun (WGS) entry which is preliminary data.</text>
</comment>
<dbReference type="InterPro" id="IPR018958">
    <property type="entry name" value="Knr4/Smi1-like_dom"/>
</dbReference>
<dbReference type="SUPFAM" id="SSF160631">
    <property type="entry name" value="SMI1/KNR4-like"/>
    <property type="match status" value="1"/>
</dbReference>
<name>A0A4R0MIM8_9SPHI</name>
<dbReference type="Pfam" id="PF09346">
    <property type="entry name" value="SMI1_KNR4"/>
    <property type="match status" value="1"/>
</dbReference>
<proteinExistence type="predicted"/>
<evidence type="ECO:0000313" key="2">
    <source>
        <dbReference type="EMBL" id="TCC86449.1"/>
    </source>
</evidence>
<dbReference type="AlphaFoldDB" id="A0A4R0MIM8"/>
<dbReference type="Gene3D" id="3.40.1580.10">
    <property type="entry name" value="SMI1/KNR4-like"/>
    <property type="match status" value="1"/>
</dbReference>
<accession>A0A4R0MIM8</accession>
<dbReference type="OrthoDB" id="893746at2"/>
<evidence type="ECO:0000313" key="3">
    <source>
        <dbReference type="Proteomes" id="UP000292884"/>
    </source>
</evidence>
<dbReference type="RefSeq" id="WP_131555795.1">
    <property type="nucleotide sequence ID" value="NZ_SJSK01000010.1"/>
</dbReference>
<evidence type="ECO:0000259" key="1">
    <source>
        <dbReference type="Pfam" id="PF09346"/>
    </source>
</evidence>
<reference evidence="2 3" key="1">
    <citation type="submission" date="2019-02" db="EMBL/GenBank/DDBJ databases">
        <title>Pedobacter sp. RP-1-13 sp. nov., isolated from Arctic soil.</title>
        <authorList>
            <person name="Dahal R.H."/>
        </authorList>
    </citation>
    <scope>NUCLEOTIDE SEQUENCE [LARGE SCALE GENOMIC DNA]</scope>
    <source>
        <strain evidence="2 3">RP-1-13</strain>
    </source>
</reference>
<sequence length="145" mass="16991">MEIFEKILNKYNCPKRTEKPLTTIDQIESIVKFNLPTDYKTYIQNYLGFEGHIGQEFMRLWDFDELLETNKDYEIFDNLPNTLGIGGNGSSEFIAIELVDSGIYRIVLSPFIDLDKQYHIEIGTSFTDFLVRLDNGQEWFKENSK</sequence>
<keyword evidence="3" id="KW-1185">Reference proteome</keyword>
<dbReference type="InterPro" id="IPR037883">
    <property type="entry name" value="Knr4/Smi1-like_sf"/>
</dbReference>
<dbReference type="EMBL" id="SJSK01000010">
    <property type="protein sequence ID" value="TCC86449.1"/>
    <property type="molecule type" value="Genomic_DNA"/>
</dbReference>
<feature type="domain" description="Knr4/Smi1-like" evidence="1">
    <location>
        <begin position="23"/>
        <end position="130"/>
    </location>
</feature>